<dbReference type="STRING" id="869209.Tresu_2187"/>
<proteinExistence type="inferred from homology"/>
<evidence type="ECO:0000313" key="9">
    <source>
        <dbReference type="Proteomes" id="UP000006852"/>
    </source>
</evidence>
<dbReference type="GO" id="GO:0003723">
    <property type="term" value="F:RNA binding"/>
    <property type="evidence" value="ECO:0007669"/>
    <property type="project" value="UniProtKB-KW"/>
</dbReference>
<dbReference type="RefSeq" id="WP_013702308.1">
    <property type="nucleotide sequence ID" value="NC_015385.1"/>
</dbReference>
<dbReference type="InterPro" id="IPR005537">
    <property type="entry name" value="RAMP_III_fam"/>
</dbReference>
<reference evidence="9" key="2">
    <citation type="submission" date="2011-04" db="EMBL/GenBank/DDBJ databases">
        <title>The complete genome of chromosome of Treponema succinifaciens DSM 2489.</title>
        <authorList>
            <person name="Lucas S."/>
            <person name="Copeland A."/>
            <person name="Lapidus A."/>
            <person name="Bruce D."/>
            <person name="Goodwin L."/>
            <person name="Pitluck S."/>
            <person name="Peters L."/>
            <person name="Kyrpides N."/>
            <person name="Mavromatis K."/>
            <person name="Ivanova N."/>
            <person name="Ovchinnikova G."/>
            <person name="Teshima H."/>
            <person name="Detter J.C."/>
            <person name="Tapia R."/>
            <person name="Han C."/>
            <person name="Land M."/>
            <person name="Hauser L."/>
            <person name="Markowitz V."/>
            <person name="Cheng J.-F."/>
            <person name="Hugenholtz P."/>
            <person name="Woyke T."/>
            <person name="Wu D."/>
            <person name="Gronow S."/>
            <person name="Wellnitz S."/>
            <person name="Brambilla E."/>
            <person name="Klenk H.-P."/>
            <person name="Eisen J.A."/>
        </authorList>
    </citation>
    <scope>NUCLEOTIDE SEQUENCE [LARGE SCALE GENOMIC DNA]</scope>
    <source>
        <strain evidence="9">ATCC 33096 / DSM 2489 / 6091</strain>
    </source>
</reference>
<gene>
    <name evidence="8" type="ordered locus">Tresu_2187</name>
</gene>
<organism evidence="8 9">
    <name type="scientific">Treponema succinifaciens (strain ATCC 33096 / DSM 2489 / 6091)</name>
    <dbReference type="NCBI Taxonomy" id="869209"/>
    <lineage>
        <taxon>Bacteria</taxon>
        <taxon>Pseudomonadati</taxon>
        <taxon>Spirochaetota</taxon>
        <taxon>Spirochaetia</taxon>
        <taxon>Spirochaetales</taxon>
        <taxon>Treponemataceae</taxon>
        <taxon>Treponema</taxon>
    </lineage>
</organism>
<dbReference type="EMBL" id="CP002631">
    <property type="protein sequence ID" value="AEB15056.1"/>
    <property type="molecule type" value="Genomic_DNA"/>
</dbReference>
<keyword evidence="4" id="KW-0694">RNA-binding</keyword>
<dbReference type="NCBIfam" id="TIGR01899">
    <property type="entry name" value="cas_TM1807_csm5"/>
    <property type="match status" value="1"/>
</dbReference>
<comment type="similarity">
    <text evidence="2">Belongs to the CRISPR-associated Csm5 family.</text>
</comment>
<dbReference type="GeneID" id="302999308"/>
<dbReference type="HOGENOM" id="CLU_036878_2_0_12"/>
<feature type="domain" description="CRISPR type III-associated protein" evidence="7">
    <location>
        <begin position="8"/>
        <end position="298"/>
    </location>
</feature>
<dbReference type="InterPro" id="IPR010173">
    <property type="entry name" value="CRISPR-assoc_Csm5"/>
</dbReference>
<dbReference type="AlphaFoldDB" id="F2NWD5"/>
<name>F2NWD5_TRES6</name>
<evidence type="ECO:0000256" key="1">
    <source>
        <dbReference type="ARBA" id="ARBA00003088"/>
    </source>
</evidence>
<evidence type="ECO:0000256" key="2">
    <source>
        <dbReference type="ARBA" id="ARBA00006680"/>
    </source>
</evidence>
<dbReference type="Proteomes" id="UP000006852">
    <property type="component" value="Chromosome"/>
</dbReference>
<protein>
    <recommendedName>
        <fullName evidence="3">CRISPR system Cms protein Csm5</fullName>
    </recommendedName>
    <alternativeName>
        <fullName evidence="6">CRISPR type III A-associated protein Csm5</fullName>
    </alternativeName>
</protein>
<dbReference type="PANTHER" id="PTHR38007">
    <property type="entry name" value="CRISPR SYSTEM CMS PROTEIN CSM5"/>
    <property type="match status" value="1"/>
</dbReference>
<dbReference type="OrthoDB" id="24360at2"/>
<sequence length="359" mass="41289">MKEIYKIKIEPMTAVHIGSGNTLSPLDYKLANTSSGKRKYVRFSSDSILNRVATDEKLRNEFEMFSLNSDMKSLQSFFHKNMKNEDVSYLCLPTKEFEEKYDENLKKDPLQNACEVLEMYRPSLKSFPGIPGSSIKGAIRTALVDSCVKDVESGFDFYTAKKNRNFENQILSNKDAKTDPFRAIHVGDCNFTTPLTQGVGTLQIINGEAGRLSEKNSTQVQAEVLLGKIVSKESVPQLFSLTIDKDLQKTGNVSKRFFIKDIINECNYFYGENFKQEYEYFYKNSDSEKLELIDKLFMEIKNITEKESENSFIIRLGRWSQFEFVTLYDENHKFGASRTVLNYDGQYLPMGWCKCTKVI</sequence>
<dbReference type="KEGG" id="tsu:Tresu_2187"/>
<keyword evidence="9" id="KW-1185">Reference proteome</keyword>
<dbReference type="eggNOG" id="COG1332">
    <property type="taxonomic scope" value="Bacteria"/>
</dbReference>
<dbReference type="PANTHER" id="PTHR38007:SF1">
    <property type="entry name" value="CRISPR SYSTEM CMS PROTEIN CSM5"/>
    <property type="match status" value="1"/>
</dbReference>
<comment type="function">
    <text evidence="1">This subunit might be involved in maturation of a crRNA intermediate to its mature form.</text>
</comment>
<keyword evidence="5" id="KW-0051">Antiviral defense</keyword>
<evidence type="ECO:0000256" key="3">
    <source>
        <dbReference type="ARBA" id="ARBA00016113"/>
    </source>
</evidence>
<dbReference type="Pfam" id="PF03787">
    <property type="entry name" value="RAMPs"/>
    <property type="match status" value="1"/>
</dbReference>
<accession>F2NWD5</accession>
<evidence type="ECO:0000259" key="7">
    <source>
        <dbReference type="Pfam" id="PF03787"/>
    </source>
</evidence>
<evidence type="ECO:0000256" key="6">
    <source>
        <dbReference type="ARBA" id="ARBA00031720"/>
    </source>
</evidence>
<evidence type="ECO:0000256" key="5">
    <source>
        <dbReference type="ARBA" id="ARBA00023118"/>
    </source>
</evidence>
<evidence type="ECO:0000313" key="8">
    <source>
        <dbReference type="EMBL" id="AEB15056.1"/>
    </source>
</evidence>
<evidence type="ECO:0000256" key="4">
    <source>
        <dbReference type="ARBA" id="ARBA00022884"/>
    </source>
</evidence>
<reference evidence="8 9" key="1">
    <citation type="journal article" date="2011" name="Stand. Genomic Sci.">
        <title>Complete genome sequence of Treponema succinifaciens type strain (6091).</title>
        <authorList>
            <person name="Han C."/>
            <person name="Gronow S."/>
            <person name="Teshima H."/>
            <person name="Lapidus A."/>
            <person name="Nolan M."/>
            <person name="Lucas S."/>
            <person name="Hammon N."/>
            <person name="Deshpande S."/>
            <person name="Cheng J.F."/>
            <person name="Zeytun A."/>
            <person name="Tapia R."/>
            <person name="Goodwin L."/>
            <person name="Pitluck S."/>
            <person name="Liolios K."/>
            <person name="Pagani I."/>
            <person name="Ivanova N."/>
            <person name="Mavromatis K."/>
            <person name="Mikhailova N."/>
            <person name="Huntemann M."/>
            <person name="Pati A."/>
            <person name="Chen A."/>
            <person name="Palaniappan K."/>
            <person name="Land M."/>
            <person name="Hauser L."/>
            <person name="Brambilla E.M."/>
            <person name="Rohde M."/>
            <person name="Goker M."/>
            <person name="Woyke T."/>
            <person name="Bristow J."/>
            <person name="Eisen J.A."/>
            <person name="Markowitz V."/>
            <person name="Hugenholtz P."/>
            <person name="Kyrpides N.C."/>
            <person name="Klenk H.P."/>
            <person name="Detter J.C."/>
        </authorList>
    </citation>
    <scope>NUCLEOTIDE SEQUENCE [LARGE SCALE GENOMIC DNA]</scope>
    <source>
        <strain evidence="9">ATCC 33096 / DSM 2489 / 6091</strain>
    </source>
</reference>